<reference evidence="2" key="1">
    <citation type="submission" date="2020-11" db="EMBL/GenBank/DDBJ databases">
        <authorList>
            <consortium name="DOE Joint Genome Institute"/>
            <person name="Ahrendt S."/>
            <person name="Riley R."/>
            <person name="Andreopoulos W."/>
            <person name="Labutti K."/>
            <person name="Pangilinan J."/>
            <person name="Ruiz-Duenas F.J."/>
            <person name="Barrasa J.M."/>
            <person name="Sanchez-Garcia M."/>
            <person name="Camarero S."/>
            <person name="Miyauchi S."/>
            <person name="Serrano A."/>
            <person name="Linde D."/>
            <person name="Babiker R."/>
            <person name="Drula E."/>
            <person name="Ayuso-Fernandez I."/>
            <person name="Pacheco R."/>
            <person name="Padilla G."/>
            <person name="Ferreira P."/>
            <person name="Barriuso J."/>
            <person name="Kellner H."/>
            <person name="Castanera R."/>
            <person name="Alfaro M."/>
            <person name="Ramirez L."/>
            <person name="Pisabarro A.G."/>
            <person name="Kuo A."/>
            <person name="Tritt A."/>
            <person name="Lipzen A."/>
            <person name="He G."/>
            <person name="Yan M."/>
            <person name="Ng V."/>
            <person name="Cullen D."/>
            <person name="Martin F."/>
            <person name="Rosso M.-N."/>
            <person name="Henrissat B."/>
            <person name="Hibbett D."/>
            <person name="Martinez A.T."/>
            <person name="Grigoriev I.V."/>
        </authorList>
    </citation>
    <scope>NUCLEOTIDE SEQUENCE</scope>
    <source>
        <strain evidence="2">ATCC 90797</strain>
    </source>
</reference>
<evidence type="ECO:0000256" key="1">
    <source>
        <dbReference type="SAM" id="MobiDB-lite"/>
    </source>
</evidence>
<feature type="compositionally biased region" description="Basic and acidic residues" evidence="1">
    <location>
        <begin position="86"/>
        <end position="103"/>
    </location>
</feature>
<organism evidence="2 3">
    <name type="scientific">Pleurotus eryngii</name>
    <name type="common">Boletus of the steppes</name>
    <dbReference type="NCBI Taxonomy" id="5323"/>
    <lineage>
        <taxon>Eukaryota</taxon>
        <taxon>Fungi</taxon>
        <taxon>Dikarya</taxon>
        <taxon>Basidiomycota</taxon>
        <taxon>Agaricomycotina</taxon>
        <taxon>Agaricomycetes</taxon>
        <taxon>Agaricomycetidae</taxon>
        <taxon>Agaricales</taxon>
        <taxon>Pleurotineae</taxon>
        <taxon>Pleurotaceae</taxon>
        <taxon>Pleurotus</taxon>
    </lineage>
</organism>
<keyword evidence="3" id="KW-1185">Reference proteome</keyword>
<comment type="caution">
    <text evidence="2">The sequence shown here is derived from an EMBL/GenBank/DDBJ whole genome shotgun (WGS) entry which is preliminary data.</text>
</comment>
<accession>A0A9P6DEK5</accession>
<feature type="region of interest" description="Disordered" evidence="1">
    <location>
        <begin position="85"/>
        <end position="114"/>
    </location>
</feature>
<dbReference type="Proteomes" id="UP000807025">
    <property type="component" value="Unassembled WGS sequence"/>
</dbReference>
<dbReference type="EMBL" id="MU154598">
    <property type="protein sequence ID" value="KAF9492625.1"/>
    <property type="molecule type" value="Genomic_DNA"/>
</dbReference>
<feature type="compositionally biased region" description="Polar residues" evidence="1">
    <location>
        <begin position="104"/>
        <end position="114"/>
    </location>
</feature>
<dbReference type="AlphaFoldDB" id="A0A9P6DEK5"/>
<sequence>MSPESYDGATSCTWTLHNGGISVEVPTPSSHFPKLPEHFSSTGSLLEVVEVMSEIYTTLTEFNSLVLALSSWNYSDKLTSLLSSRNDSDVYKPPRSRGKDKDSSALSNKVTSSSKRCTRHWKNILDFPSLAPGSMPNEVSPSPAGLSPVNIPLSSCLPDVNLMHSPTTSKTPFNSFLLASPTLSLSSLARAHSEMPDDLDDRLFTCSVRTLDLFVEDLELSLKRYHSVNFDARLLLKDYGFQEGTLHQHSPDFQAGLLAILDRWETPHVEGFWLILNKLAVLKEDLKGFVFDPNFKSLRSLEGIPDSYLLQATWVYIPGYGAVEDSHGVGLSSEDEEGLEVVPGAIAEDQVATVEGLEDLGEVQVTTEALEALLPLGGRLTLPSRETPSQILMATKLENPSLVPSRMEWQPDYHDTIQAEVEPLVCSRVLAQCPRSWGTYILSEHSQTIRELLERVNSEQPRLLYAWEHERKEAIENDKATRPANSCQQSAFLITTPLDDDINSITPHLHEFLDSETEPAEALAVDRRQKQPK</sequence>
<name>A0A9P6DEK5_PLEER</name>
<proteinExistence type="predicted"/>
<dbReference type="OrthoDB" id="3068921at2759"/>
<evidence type="ECO:0000313" key="3">
    <source>
        <dbReference type="Proteomes" id="UP000807025"/>
    </source>
</evidence>
<gene>
    <name evidence="2" type="ORF">BDN71DRAFT_1433097</name>
</gene>
<evidence type="ECO:0000313" key="2">
    <source>
        <dbReference type="EMBL" id="KAF9492625.1"/>
    </source>
</evidence>
<protein>
    <submittedName>
        <fullName evidence="2">Uncharacterized protein</fullName>
    </submittedName>
</protein>